<dbReference type="PRINTS" id="PR00419">
    <property type="entry name" value="ADXRDTASE"/>
</dbReference>
<dbReference type="InterPro" id="IPR002937">
    <property type="entry name" value="Amino_oxidase"/>
</dbReference>
<name>A0A1G8Q5G8_9MICC</name>
<dbReference type="RefSeq" id="WP_074588509.1">
    <property type="nucleotide sequence ID" value="NZ_FNEI01000006.1"/>
</dbReference>
<evidence type="ECO:0000313" key="5">
    <source>
        <dbReference type="EMBL" id="SDI99330.1"/>
    </source>
</evidence>
<dbReference type="Pfam" id="PF01593">
    <property type="entry name" value="Amino_oxidase"/>
    <property type="match status" value="1"/>
</dbReference>
<comment type="function">
    <text evidence="1">Probable oxidoreductase that may play a role as regulator of mitochondrial function.</text>
</comment>
<proteinExistence type="predicted"/>
<dbReference type="GO" id="GO:0016491">
    <property type="term" value="F:oxidoreductase activity"/>
    <property type="evidence" value="ECO:0007669"/>
    <property type="project" value="InterPro"/>
</dbReference>
<dbReference type="Proteomes" id="UP000182130">
    <property type="component" value="Unassembled WGS sequence"/>
</dbReference>
<gene>
    <name evidence="5" type="ORF">SAMN05216555_10652</name>
</gene>
<dbReference type="InterPro" id="IPR036188">
    <property type="entry name" value="FAD/NAD-bd_sf"/>
</dbReference>
<comment type="subunit">
    <text evidence="2">Interacts with COX5B; this interaction may contribute to localize PYROXD2 to the inner face of the inner mitochondrial membrane.</text>
</comment>
<evidence type="ECO:0000256" key="3">
    <source>
        <dbReference type="ARBA" id="ARBA00040298"/>
    </source>
</evidence>
<dbReference type="PANTHER" id="PTHR10668">
    <property type="entry name" value="PHYTOENE DEHYDROGENASE"/>
    <property type="match status" value="1"/>
</dbReference>
<evidence type="ECO:0000256" key="1">
    <source>
        <dbReference type="ARBA" id="ARBA00037217"/>
    </source>
</evidence>
<dbReference type="AlphaFoldDB" id="A0A1G8Q5G8"/>
<evidence type="ECO:0000256" key="2">
    <source>
        <dbReference type="ARBA" id="ARBA00038825"/>
    </source>
</evidence>
<evidence type="ECO:0000313" key="6">
    <source>
        <dbReference type="Proteomes" id="UP000182130"/>
    </source>
</evidence>
<dbReference type="PANTHER" id="PTHR10668:SF105">
    <property type="entry name" value="DEHYDROGENASE-RELATED"/>
    <property type="match status" value="1"/>
</dbReference>
<feature type="domain" description="Amine oxidase" evidence="4">
    <location>
        <begin position="13"/>
        <end position="256"/>
    </location>
</feature>
<organism evidence="5 6">
    <name type="scientific">Arthrobacter cupressi</name>
    <dbReference type="NCBI Taxonomy" id="1045773"/>
    <lineage>
        <taxon>Bacteria</taxon>
        <taxon>Bacillati</taxon>
        <taxon>Actinomycetota</taxon>
        <taxon>Actinomycetes</taxon>
        <taxon>Micrococcales</taxon>
        <taxon>Micrococcaceae</taxon>
        <taxon>Arthrobacter</taxon>
    </lineage>
</organism>
<sequence length="483" mass="50677">MADVAVVGSGPNGLAAAVVMARAGLAVRVYEASEALGGGARTAELLEPGHVYDVCSAVHPMALASHFFRDFGLEQRVELRLPKVQYGTPLDGGRAALAYRSLERTIDGLGQDGRAFGRLMRPLVEHVEGMLDVSQNQLLRMPADPLAAVRLGLATLSQGGPWWNRRFAGDAAPALLTGVAAHAIGRLPSLVPAGAGLMLSTLAHVGGWPVPVGGSGAIVDAMVRDIEAHGGVFETGVRVRSLEELRPARAVLLDVAPPELLGIAGAALEGASGARYRRTLEAFRFGNAACKVDFILSGPVPWAARELRDAGTVHVGGTRAEMAAAENEVAAGRHPSRPYVLVAQPSVVDPGRAPAGRHILWSYCHVPRNSTVDMASAVMDRIETFAPGFRDVVVGWKTTTAAGLAAYNPNYVGGDFGAGLMDVRGLLRRPVLSANPWRTPLRGVYLCSSSTPPGPGVTGMPGYHAARHALKDVFGLQLPELGL</sequence>
<dbReference type="OrthoDB" id="833207at2"/>
<protein>
    <recommendedName>
        <fullName evidence="3">Pyridine nucleotide-disulfide oxidoreductase domain-containing protein 2</fullName>
    </recommendedName>
</protein>
<dbReference type="Gene3D" id="3.90.660.50">
    <property type="match status" value="1"/>
</dbReference>
<reference evidence="6" key="1">
    <citation type="submission" date="2016-10" db="EMBL/GenBank/DDBJ databases">
        <authorList>
            <person name="Varghese N."/>
            <person name="Submissions S."/>
        </authorList>
    </citation>
    <scope>NUCLEOTIDE SEQUENCE [LARGE SCALE GENOMIC DNA]</scope>
    <source>
        <strain evidence="6">CGMCC 1.10783</strain>
    </source>
</reference>
<evidence type="ECO:0000259" key="4">
    <source>
        <dbReference type="Pfam" id="PF01593"/>
    </source>
</evidence>
<keyword evidence="6" id="KW-1185">Reference proteome</keyword>
<accession>A0A1G8Q5G8</accession>
<dbReference type="Gene3D" id="3.50.50.60">
    <property type="entry name" value="FAD/NAD(P)-binding domain"/>
    <property type="match status" value="1"/>
</dbReference>
<dbReference type="STRING" id="1045773.SAMN05216555_10652"/>
<dbReference type="SUPFAM" id="SSF51905">
    <property type="entry name" value="FAD/NAD(P)-binding domain"/>
    <property type="match status" value="1"/>
</dbReference>
<dbReference type="EMBL" id="FNEI01000006">
    <property type="protein sequence ID" value="SDI99330.1"/>
    <property type="molecule type" value="Genomic_DNA"/>
</dbReference>